<dbReference type="Gene3D" id="2.40.30.170">
    <property type="match status" value="1"/>
</dbReference>
<comment type="subcellular location">
    <subcellularLocation>
        <location evidence="1">Cell envelope</location>
    </subcellularLocation>
</comment>
<proteinExistence type="inferred from homology"/>
<dbReference type="Pfam" id="PF25876">
    <property type="entry name" value="HH_MFP_RND"/>
    <property type="match status" value="1"/>
</dbReference>
<dbReference type="PANTHER" id="PTHR30158">
    <property type="entry name" value="ACRA/E-RELATED COMPONENT OF DRUG EFFLUX TRANSPORTER"/>
    <property type="match status" value="1"/>
</dbReference>
<feature type="domain" description="Multidrug resistance protein MdtA-like barrel-sandwich hybrid" evidence="7">
    <location>
        <begin position="57"/>
        <end position="198"/>
    </location>
</feature>
<dbReference type="GO" id="GO:0046677">
    <property type="term" value="P:response to antibiotic"/>
    <property type="evidence" value="ECO:0007669"/>
    <property type="project" value="TreeGrafter"/>
</dbReference>
<evidence type="ECO:0000259" key="7">
    <source>
        <dbReference type="Pfam" id="PF25917"/>
    </source>
</evidence>
<protein>
    <submittedName>
        <fullName evidence="10">Efflux transporter periplasmic adaptor subunit</fullName>
    </submittedName>
</protein>
<dbReference type="EMBL" id="CP019602">
    <property type="protein sequence ID" value="ARU17194.1"/>
    <property type="molecule type" value="Genomic_DNA"/>
</dbReference>
<dbReference type="GO" id="GO:0022857">
    <property type="term" value="F:transmembrane transporter activity"/>
    <property type="evidence" value="ECO:0007669"/>
    <property type="project" value="InterPro"/>
</dbReference>
<evidence type="ECO:0000256" key="1">
    <source>
        <dbReference type="ARBA" id="ARBA00004196"/>
    </source>
</evidence>
<dbReference type="KEGG" id="cman:A9D14_02910"/>
<comment type="similarity">
    <text evidence="2">Belongs to the membrane fusion protein (MFP) (TC 8.A.1) family.</text>
</comment>
<dbReference type="Pfam" id="PF25967">
    <property type="entry name" value="RND-MFP_C"/>
    <property type="match status" value="1"/>
</dbReference>
<feature type="compositionally biased region" description="Polar residues" evidence="4">
    <location>
        <begin position="368"/>
        <end position="384"/>
    </location>
</feature>
<evidence type="ECO:0000313" key="11">
    <source>
        <dbReference type="Proteomes" id="UP000195807"/>
    </source>
</evidence>
<dbReference type="InterPro" id="IPR058626">
    <property type="entry name" value="MdtA-like_b-barrel"/>
</dbReference>
<accession>A0A1Z1FEJ1</accession>
<dbReference type="FunFam" id="2.40.420.20:FF:000001">
    <property type="entry name" value="Efflux RND transporter periplasmic adaptor subunit"/>
    <property type="match status" value="1"/>
</dbReference>
<organism evidence="10 11">
    <name type="scientific">Croceicoccus marinus</name>
    <dbReference type="NCBI Taxonomy" id="450378"/>
    <lineage>
        <taxon>Bacteria</taxon>
        <taxon>Pseudomonadati</taxon>
        <taxon>Pseudomonadota</taxon>
        <taxon>Alphaproteobacteria</taxon>
        <taxon>Sphingomonadales</taxon>
        <taxon>Erythrobacteraceae</taxon>
        <taxon>Croceicoccus</taxon>
    </lineage>
</organism>
<dbReference type="Pfam" id="PF25917">
    <property type="entry name" value="BSH_RND"/>
    <property type="match status" value="1"/>
</dbReference>
<feature type="signal peptide" evidence="5">
    <location>
        <begin position="1"/>
        <end position="17"/>
    </location>
</feature>
<dbReference type="Gene3D" id="2.40.420.20">
    <property type="match status" value="1"/>
</dbReference>
<dbReference type="NCBIfam" id="TIGR01730">
    <property type="entry name" value="RND_mfp"/>
    <property type="match status" value="1"/>
</dbReference>
<dbReference type="SUPFAM" id="SSF111369">
    <property type="entry name" value="HlyD-like secretion proteins"/>
    <property type="match status" value="1"/>
</dbReference>
<dbReference type="InterPro" id="IPR058625">
    <property type="entry name" value="MdtA-like_BSH"/>
</dbReference>
<evidence type="ECO:0000259" key="8">
    <source>
        <dbReference type="Pfam" id="PF25944"/>
    </source>
</evidence>
<dbReference type="GO" id="GO:0030313">
    <property type="term" value="C:cell envelope"/>
    <property type="evidence" value="ECO:0007669"/>
    <property type="project" value="UniProtKB-SubCell"/>
</dbReference>
<dbReference type="GO" id="GO:0005886">
    <property type="term" value="C:plasma membrane"/>
    <property type="evidence" value="ECO:0007669"/>
    <property type="project" value="TreeGrafter"/>
</dbReference>
<evidence type="ECO:0000259" key="9">
    <source>
        <dbReference type="Pfam" id="PF25967"/>
    </source>
</evidence>
<keyword evidence="3" id="KW-0175">Coiled coil</keyword>
<evidence type="ECO:0000256" key="4">
    <source>
        <dbReference type="SAM" id="MobiDB-lite"/>
    </source>
</evidence>
<evidence type="ECO:0000256" key="2">
    <source>
        <dbReference type="ARBA" id="ARBA00009477"/>
    </source>
</evidence>
<dbReference type="Proteomes" id="UP000195807">
    <property type="component" value="Chromosome"/>
</dbReference>
<dbReference type="PANTHER" id="PTHR30158:SF3">
    <property type="entry name" value="MULTIDRUG EFFLUX PUMP SUBUNIT ACRA-RELATED"/>
    <property type="match status" value="1"/>
</dbReference>
<feature type="chain" id="PRO_5011745843" evidence="5">
    <location>
        <begin position="18"/>
        <end position="396"/>
    </location>
</feature>
<dbReference type="InterPro" id="IPR006143">
    <property type="entry name" value="RND_pump_MFP"/>
</dbReference>
<gene>
    <name evidence="10" type="ORF">A9D14_02910</name>
</gene>
<feature type="domain" description="Multidrug resistance protein MdtA-like beta-barrel" evidence="8">
    <location>
        <begin position="205"/>
        <end position="295"/>
    </location>
</feature>
<evidence type="ECO:0000256" key="3">
    <source>
        <dbReference type="SAM" id="Coils"/>
    </source>
</evidence>
<evidence type="ECO:0000313" key="10">
    <source>
        <dbReference type="EMBL" id="ARU17194.1"/>
    </source>
</evidence>
<dbReference type="InterPro" id="IPR058627">
    <property type="entry name" value="MdtA-like_C"/>
</dbReference>
<keyword evidence="5" id="KW-0732">Signal</keyword>
<feature type="domain" description="Multidrug resistance protein MdtA-like alpha-helical hairpin" evidence="6">
    <location>
        <begin position="98"/>
        <end position="167"/>
    </location>
</feature>
<reference evidence="10 11" key="1">
    <citation type="submission" date="2017-01" db="EMBL/GenBank/DDBJ databases">
        <title>Complete genome sequence of esterase-producing bacterium Croceicoccus marinus E4A9.</title>
        <authorList>
            <person name="Wu Y.-H."/>
            <person name="Cheng H."/>
            <person name="Xu L."/>
            <person name="Huo Y.-Y."/>
            <person name="Wang C.-S."/>
            <person name="Xu X.-W."/>
        </authorList>
    </citation>
    <scope>NUCLEOTIDE SEQUENCE [LARGE SCALE GENOMIC DNA]</scope>
    <source>
        <strain evidence="10 11">E4A9</strain>
    </source>
</reference>
<dbReference type="Gene3D" id="1.10.287.470">
    <property type="entry name" value="Helix hairpin bin"/>
    <property type="match status" value="1"/>
</dbReference>
<dbReference type="OrthoDB" id="9816569at2"/>
<dbReference type="Gene3D" id="2.40.50.100">
    <property type="match status" value="1"/>
</dbReference>
<dbReference type="InterPro" id="IPR058624">
    <property type="entry name" value="MdtA-like_HH"/>
</dbReference>
<feature type="domain" description="Multidrug resistance protein MdtA-like C-terminal permuted SH3" evidence="9">
    <location>
        <begin position="298"/>
        <end position="358"/>
    </location>
</feature>
<dbReference type="Pfam" id="PF25944">
    <property type="entry name" value="Beta-barrel_RND"/>
    <property type="match status" value="1"/>
</dbReference>
<sequence>MTPLLAALALTATGALAACGSGEEPAAPQAMPVRTYTVAAEDMPNIIELPGRVAAIRTAEVRARVTGIVQRRLFTEGTDVGEGQPLFRIDPAEMQASYAQSEASLDRAKATAANARAVVERYRPLVDENAISRQEYDAAVAAMREAEANVAQLQAQLRAAGLQLGYTTVRAPISGRAGRAQVTEGALVSQAEGTLLTTVEQIDRVYVTFNQSATELLRLQRQMAAGEIDVPSRDAIDVTILFPDGTAYPMTGKIDFLALSVQETTGTVEVRAELPNPDNQLLPGEFVRGRIAVGTRTNAVTVPQSAVMLADDGGSVYVVGADGTVEARKVTLGEMVDGKWIIEEGLSPGDEVIISRLQVLRPGMPVTIANTPTGQQPSPGQSAPKQAATRSGAGAR</sequence>
<name>A0A1Z1FEJ1_9SPHN</name>
<keyword evidence="11" id="KW-1185">Reference proteome</keyword>
<evidence type="ECO:0000259" key="6">
    <source>
        <dbReference type="Pfam" id="PF25876"/>
    </source>
</evidence>
<feature type="region of interest" description="Disordered" evidence="4">
    <location>
        <begin position="367"/>
        <end position="396"/>
    </location>
</feature>
<dbReference type="STRING" id="450378.GCA_001661675_00580"/>
<dbReference type="AlphaFoldDB" id="A0A1Z1FEJ1"/>
<evidence type="ECO:0000256" key="5">
    <source>
        <dbReference type="SAM" id="SignalP"/>
    </source>
</evidence>
<feature type="coiled-coil region" evidence="3">
    <location>
        <begin position="136"/>
        <end position="163"/>
    </location>
</feature>